<dbReference type="PANTHER" id="PTHR11439:SF524">
    <property type="entry name" value="RNA-DIRECTED DNA POLYMERASE, PROTEIN KINASE RLK-PELLE-DLSV FAMILY"/>
    <property type="match status" value="1"/>
</dbReference>
<feature type="compositionally biased region" description="Basic and acidic residues" evidence="1">
    <location>
        <begin position="420"/>
        <end position="458"/>
    </location>
</feature>
<keyword evidence="4" id="KW-1185">Reference proteome</keyword>
<feature type="region of interest" description="Disordered" evidence="1">
    <location>
        <begin position="391"/>
        <end position="535"/>
    </location>
</feature>
<name>A0ABQ5E6I2_9ASTR</name>
<evidence type="ECO:0000256" key="1">
    <source>
        <dbReference type="SAM" id="MobiDB-lite"/>
    </source>
</evidence>
<keyword evidence="3" id="KW-0695">RNA-directed DNA polymerase</keyword>
<reference evidence="3" key="1">
    <citation type="journal article" date="2022" name="Int. J. Mol. Sci.">
        <title>Draft Genome of Tanacetum Coccineum: Genomic Comparison of Closely Related Tanacetum-Family Plants.</title>
        <authorList>
            <person name="Yamashiro T."/>
            <person name="Shiraishi A."/>
            <person name="Nakayama K."/>
            <person name="Satake H."/>
        </authorList>
    </citation>
    <scope>NUCLEOTIDE SEQUENCE</scope>
</reference>
<dbReference type="InterPro" id="IPR043502">
    <property type="entry name" value="DNA/RNA_pol_sf"/>
</dbReference>
<proteinExistence type="predicted"/>
<comment type="caution">
    <text evidence="3">The sequence shown here is derived from an EMBL/GenBank/DDBJ whole genome shotgun (WGS) entry which is preliminary data.</text>
</comment>
<reference evidence="3" key="2">
    <citation type="submission" date="2022-01" db="EMBL/GenBank/DDBJ databases">
        <authorList>
            <person name="Yamashiro T."/>
            <person name="Shiraishi A."/>
            <person name="Satake H."/>
            <person name="Nakayama K."/>
        </authorList>
    </citation>
    <scope>NUCLEOTIDE SEQUENCE</scope>
</reference>
<dbReference type="SUPFAM" id="SSF56672">
    <property type="entry name" value="DNA/RNA polymerases"/>
    <property type="match status" value="1"/>
</dbReference>
<feature type="domain" description="Retrotransposon gag" evidence="2">
    <location>
        <begin position="600"/>
        <end position="689"/>
    </location>
</feature>
<keyword evidence="3" id="KW-0548">Nucleotidyltransferase</keyword>
<feature type="compositionally biased region" description="Basic and acidic residues" evidence="1">
    <location>
        <begin position="493"/>
        <end position="509"/>
    </location>
</feature>
<sequence>MDTNIVRFMWLFRHKYLADGTLSRYKAHLIENGSTQLKGVDVDETFSPALDVKNAFLHGDLSKTVCMHQPPGFQDSVYPDYVCVDGDPVYDPTLYRSLEGSLQYLTFTRPDISYAVQQGTLNYGLQLFSSFTTDLVAYFDADWVGCPTTRRSTSGYCVFLGNNLLSWSAKRQPMLSRSSAEVEYRCVANDVTETCWLRNLLRELHTPLSSVTLIYCDNVSVVYLSCNLVQHQRTKHIEIDIHFIRDLVSAGQVRVLYVPSRYQFADIFTKGLPSTLFEEFRSSLSVWCTLAPTAGEIISITLFSTRSNLKKAWRSLSYRTHICCAEHGRKGKEISQGNPDRPASDAALREYCDKHYNQLLPILAEKMSQEKVQEEKLKAVKTRLNFEEVTQYSESGMPHRRRDLRKRLRPRNVRSLSRIPEARHGRSESPRKKDPERKTVFKRVEKGVFHRLGDKEKSMSAYSNNSRHHSYYSSRQDTESCYQSSRSRGAELAPKRNDSKKGSSRRTEALSEEEDSARGHWKTKSKRQKSSVEEDDMSQPWVCEETYSFTPRIWYFDFPKTRMPSHIKTYNGSKDPEDHLKIFQAAAKTKHEAMPTWCHMFNSTLTRIAKVWFDNLPQESIDSYDDLKKSFMENYLQQKKCIKDQVEIHNIKQRDGESTEEFVRRYKLEFRDVKGDPECMKILGFMHGITNPELINRLHDKIAKSVDEMIRVTTAFLRGEVAASNREWKKLLPPWK</sequence>
<dbReference type="GO" id="GO:0003964">
    <property type="term" value="F:RNA-directed DNA polymerase activity"/>
    <property type="evidence" value="ECO:0007669"/>
    <property type="project" value="UniProtKB-KW"/>
</dbReference>
<feature type="compositionally biased region" description="Basic residues" evidence="1">
    <location>
        <begin position="398"/>
        <end position="412"/>
    </location>
</feature>
<dbReference type="InterPro" id="IPR005162">
    <property type="entry name" value="Retrotrans_gag_dom"/>
</dbReference>
<evidence type="ECO:0000259" key="2">
    <source>
        <dbReference type="Pfam" id="PF03732"/>
    </source>
</evidence>
<dbReference type="Pfam" id="PF03732">
    <property type="entry name" value="Retrotrans_gag"/>
    <property type="match status" value="1"/>
</dbReference>
<dbReference type="CDD" id="cd09272">
    <property type="entry name" value="RNase_HI_RT_Ty1"/>
    <property type="match status" value="1"/>
</dbReference>
<accession>A0ABQ5E6I2</accession>
<organism evidence="3 4">
    <name type="scientific">Tanacetum coccineum</name>
    <dbReference type="NCBI Taxonomy" id="301880"/>
    <lineage>
        <taxon>Eukaryota</taxon>
        <taxon>Viridiplantae</taxon>
        <taxon>Streptophyta</taxon>
        <taxon>Embryophyta</taxon>
        <taxon>Tracheophyta</taxon>
        <taxon>Spermatophyta</taxon>
        <taxon>Magnoliopsida</taxon>
        <taxon>eudicotyledons</taxon>
        <taxon>Gunneridae</taxon>
        <taxon>Pentapetalae</taxon>
        <taxon>asterids</taxon>
        <taxon>campanulids</taxon>
        <taxon>Asterales</taxon>
        <taxon>Asteraceae</taxon>
        <taxon>Asteroideae</taxon>
        <taxon>Anthemideae</taxon>
        <taxon>Anthemidinae</taxon>
        <taxon>Tanacetum</taxon>
    </lineage>
</organism>
<gene>
    <name evidence="3" type="ORF">Tco_0955176</name>
</gene>
<evidence type="ECO:0000313" key="3">
    <source>
        <dbReference type="EMBL" id="GJT46461.1"/>
    </source>
</evidence>
<dbReference type="Proteomes" id="UP001151760">
    <property type="component" value="Unassembled WGS sequence"/>
</dbReference>
<protein>
    <submittedName>
        <fullName evidence="3">Reverse transcriptase domain-containing protein</fullName>
    </submittedName>
</protein>
<feature type="compositionally biased region" description="Basic residues" evidence="1">
    <location>
        <begin position="519"/>
        <end position="529"/>
    </location>
</feature>
<keyword evidence="3" id="KW-0808">Transferase</keyword>
<evidence type="ECO:0000313" key="4">
    <source>
        <dbReference type="Proteomes" id="UP001151760"/>
    </source>
</evidence>
<dbReference type="EMBL" id="BQNB010015987">
    <property type="protein sequence ID" value="GJT46461.1"/>
    <property type="molecule type" value="Genomic_DNA"/>
</dbReference>
<dbReference type="PANTHER" id="PTHR11439">
    <property type="entry name" value="GAG-POL-RELATED RETROTRANSPOSON"/>
    <property type="match status" value="1"/>
</dbReference>